<dbReference type="EMBL" id="CAJPDR010000385">
    <property type="protein sequence ID" value="CAF9934667.1"/>
    <property type="molecule type" value="Genomic_DNA"/>
</dbReference>
<dbReference type="Proteomes" id="UP000664203">
    <property type="component" value="Unassembled WGS sequence"/>
</dbReference>
<name>A0A8H3G4Y7_9LECA</name>
<organism evidence="3 4">
    <name type="scientific">Alectoria fallacina</name>
    <dbReference type="NCBI Taxonomy" id="1903189"/>
    <lineage>
        <taxon>Eukaryota</taxon>
        <taxon>Fungi</taxon>
        <taxon>Dikarya</taxon>
        <taxon>Ascomycota</taxon>
        <taxon>Pezizomycotina</taxon>
        <taxon>Lecanoromycetes</taxon>
        <taxon>OSLEUM clade</taxon>
        <taxon>Lecanoromycetidae</taxon>
        <taxon>Lecanorales</taxon>
        <taxon>Lecanorineae</taxon>
        <taxon>Parmeliaceae</taxon>
        <taxon>Alectoria</taxon>
    </lineage>
</organism>
<dbReference type="Gene3D" id="3.90.1200.10">
    <property type="match status" value="1"/>
</dbReference>
<reference evidence="3" key="1">
    <citation type="submission" date="2021-03" db="EMBL/GenBank/DDBJ databases">
        <authorList>
            <person name="Tagirdzhanova G."/>
        </authorList>
    </citation>
    <scope>NUCLEOTIDE SEQUENCE</scope>
</reference>
<dbReference type="InterPro" id="IPR011009">
    <property type="entry name" value="Kinase-like_dom_sf"/>
</dbReference>
<dbReference type="InterPro" id="IPR051678">
    <property type="entry name" value="AGP_Transferase"/>
</dbReference>
<dbReference type="PANTHER" id="PTHR21310:SF15">
    <property type="entry name" value="AMINOGLYCOSIDE PHOSPHOTRANSFERASE DOMAIN-CONTAINING PROTEIN"/>
    <property type="match status" value="1"/>
</dbReference>
<keyword evidence="4" id="KW-1185">Reference proteome</keyword>
<proteinExistence type="predicted"/>
<feature type="domain" description="Aminoglycoside phosphotransferase" evidence="2">
    <location>
        <begin position="215"/>
        <end position="390"/>
    </location>
</feature>
<feature type="compositionally biased region" description="Basic and acidic residues" evidence="1">
    <location>
        <begin position="1"/>
        <end position="11"/>
    </location>
</feature>
<evidence type="ECO:0000259" key="2">
    <source>
        <dbReference type="Pfam" id="PF01636"/>
    </source>
</evidence>
<evidence type="ECO:0000256" key="1">
    <source>
        <dbReference type="SAM" id="MobiDB-lite"/>
    </source>
</evidence>
<feature type="region of interest" description="Disordered" evidence="1">
    <location>
        <begin position="1"/>
        <end position="46"/>
    </location>
</feature>
<dbReference type="Gene3D" id="3.30.200.150">
    <property type="match status" value="1"/>
</dbReference>
<accession>A0A8H3G4Y7</accession>
<dbReference type="PANTHER" id="PTHR21310">
    <property type="entry name" value="AMINOGLYCOSIDE PHOSPHOTRANSFERASE-RELATED-RELATED"/>
    <property type="match status" value="1"/>
</dbReference>
<comment type="caution">
    <text evidence="3">The sequence shown here is derived from an EMBL/GenBank/DDBJ whole genome shotgun (WGS) entry which is preliminary data.</text>
</comment>
<dbReference type="AlphaFoldDB" id="A0A8H3G4Y7"/>
<sequence>MKRYRVEEDTGHSPTRKKARAEEDTGHSPTRKKARAEEETDTSEAAKFNDRVLRKLQRAFAADPEGDLLANFPTGYSTRLAEAQAAARVDKSNVSAKKVCSTKSMSEADRATVADAARVPVEQTPEVRTTAAGLGLLSLSTAAIVFPLSEPVQGLLGVHAHELSAASPSLWNKLYNLIDASEIIWQNGPNGGVAVLKCSADIVVKMVPNFEDYTEYTTMEYLGRHAPEVPVPKPLGVLISEKTAYIFMSFVPGSTLESVWTQLPSEQKASISNQLSRILLKLRELELPKDSQLGGIGGEGCKDTRRHTRISRKPIRSIAEFEDFIFSSPHFGGSVYIKLLRSMSQSHTSKVVFSHGDLRPANIVVQSDQQCNYSISGILDWEMGGFYPDYWESVKATNTMAPQEEDDWYLYLPGCASPTSYPLHWLVDRKWDVHVA</sequence>
<dbReference type="OrthoDB" id="8300194at2759"/>
<dbReference type="InterPro" id="IPR002575">
    <property type="entry name" value="Aminoglycoside_PTrfase"/>
</dbReference>
<evidence type="ECO:0000313" key="4">
    <source>
        <dbReference type="Proteomes" id="UP000664203"/>
    </source>
</evidence>
<gene>
    <name evidence="3" type="ORF">ALECFALPRED_006055</name>
</gene>
<evidence type="ECO:0000313" key="3">
    <source>
        <dbReference type="EMBL" id="CAF9934667.1"/>
    </source>
</evidence>
<dbReference type="SUPFAM" id="SSF56112">
    <property type="entry name" value="Protein kinase-like (PK-like)"/>
    <property type="match status" value="1"/>
</dbReference>
<dbReference type="Pfam" id="PF01636">
    <property type="entry name" value="APH"/>
    <property type="match status" value="1"/>
</dbReference>
<protein>
    <recommendedName>
        <fullName evidence="2">Aminoglycoside phosphotransferase domain-containing protein</fullName>
    </recommendedName>
</protein>
<dbReference type="CDD" id="cd05120">
    <property type="entry name" value="APH_ChoK_like"/>
    <property type="match status" value="1"/>
</dbReference>